<dbReference type="EMBL" id="MTKT01004810">
    <property type="protein sequence ID" value="OWM70300.1"/>
    <property type="molecule type" value="Genomic_DNA"/>
</dbReference>
<gene>
    <name evidence="2" type="ORF">CDL15_Pgr026150</name>
</gene>
<reference evidence="3" key="1">
    <citation type="journal article" date="2017" name="Plant J.">
        <title>The pomegranate (Punica granatum L.) genome and the genomics of punicalagin biosynthesis.</title>
        <authorList>
            <person name="Qin G."/>
            <person name="Xu C."/>
            <person name="Ming R."/>
            <person name="Tang H."/>
            <person name="Guyot R."/>
            <person name="Kramer E.M."/>
            <person name="Hu Y."/>
            <person name="Yi X."/>
            <person name="Qi Y."/>
            <person name="Xu X."/>
            <person name="Gao Z."/>
            <person name="Pan H."/>
            <person name="Jian J."/>
            <person name="Tian Y."/>
            <person name="Yue Z."/>
            <person name="Xu Y."/>
        </authorList>
    </citation>
    <scope>NUCLEOTIDE SEQUENCE [LARGE SCALE GENOMIC DNA]</scope>
    <source>
        <strain evidence="3">cv. Dabenzi</strain>
    </source>
</reference>
<proteinExistence type="predicted"/>
<name>A0A218WD93_PUNGR</name>
<comment type="caution">
    <text evidence="2">The sequence shown here is derived from an EMBL/GenBank/DDBJ whole genome shotgun (WGS) entry which is preliminary data.</text>
</comment>
<evidence type="ECO:0000313" key="3">
    <source>
        <dbReference type="Proteomes" id="UP000197138"/>
    </source>
</evidence>
<protein>
    <submittedName>
        <fullName evidence="2">Uncharacterized protein</fullName>
    </submittedName>
</protein>
<dbReference type="AlphaFoldDB" id="A0A218WD93"/>
<sequence>MMGHTAGSECQTNPQLRSPKDGCDSNGAGSLPRLAAYSSITNFHNRVLQQMVQRLQIESAESKFLILDIHTAFTSTLKHEKTLQGVQ</sequence>
<organism evidence="2 3">
    <name type="scientific">Punica granatum</name>
    <name type="common">Pomegranate</name>
    <dbReference type="NCBI Taxonomy" id="22663"/>
    <lineage>
        <taxon>Eukaryota</taxon>
        <taxon>Viridiplantae</taxon>
        <taxon>Streptophyta</taxon>
        <taxon>Embryophyta</taxon>
        <taxon>Tracheophyta</taxon>
        <taxon>Spermatophyta</taxon>
        <taxon>Magnoliopsida</taxon>
        <taxon>eudicotyledons</taxon>
        <taxon>Gunneridae</taxon>
        <taxon>Pentapetalae</taxon>
        <taxon>rosids</taxon>
        <taxon>malvids</taxon>
        <taxon>Myrtales</taxon>
        <taxon>Lythraceae</taxon>
        <taxon>Punica</taxon>
    </lineage>
</organism>
<evidence type="ECO:0000313" key="2">
    <source>
        <dbReference type="EMBL" id="OWM70300.1"/>
    </source>
</evidence>
<feature type="region of interest" description="Disordered" evidence="1">
    <location>
        <begin position="1"/>
        <end position="28"/>
    </location>
</feature>
<accession>A0A218WD93</accession>
<evidence type="ECO:0000256" key="1">
    <source>
        <dbReference type="SAM" id="MobiDB-lite"/>
    </source>
</evidence>
<dbReference type="Proteomes" id="UP000197138">
    <property type="component" value="Unassembled WGS sequence"/>
</dbReference>